<keyword evidence="4 12" id="KW-0812">Transmembrane</keyword>
<dbReference type="AlphaFoldDB" id="A0A8C4DU57"/>
<feature type="transmembrane region" description="Helical" evidence="12">
    <location>
        <begin position="355"/>
        <end position="376"/>
    </location>
</feature>
<gene>
    <name evidence="13" type="primary">LOC127378670</name>
</gene>
<dbReference type="GO" id="GO:0035869">
    <property type="term" value="C:ciliary transition zone"/>
    <property type="evidence" value="ECO:0007669"/>
    <property type="project" value="TreeGrafter"/>
</dbReference>
<dbReference type="GO" id="GO:0016020">
    <property type="term" value="C:membrane"/>
    <property type="evidence" value="ECO:0007669"/>
    <property type="project" value="UniProtKB-SubCell"/>
</dbReference>
<feature type="transmembrane region" description="Helical" evidence="12">
    <location>
        <begin position="305"/>
        <end position="326"/>
    </location>
</feature>
<keyword evidence="5" id="KW-0970">Cilium biogenesis/degradation</keyword>
<comment type="subcellular location">
    <subcellularLocation>
        <location evidence="1">Cell projection</location>
        <location evidence="1">Cilium</location>
    </subcellularLocation>
    <subcellularLocation>
        <location evidence="2">Membrane</location>
        <topology evidence="2">Multi-pass membrane protein</topology>
    </subcellularLocation>
</comment>
<dbReference type="PANTHER" id="PTHR28388:SF1">
    <property type="entry name" value="TRANSMEMBRANE PROTEIN 237"/>
    <property type="match status" value="1"/>
</dbReference>
<feature type="region of interest" description="Disordered" evidence="11">
    <location>
        <begin position="1"/>
        <end position="130"/>
    </location>
</feature>
<keyword evidence="7" id="KW-0969">Cilium</keyword>
<dbReference type="OrthoDB" id="550113at2759"/>
<dbReference type="Ensembl" id="ENSDLAT00005009926.2">
    <property type="protein sequence ID" value="ENSDLAP00005009036.2"/>
    <property type="gene ID" value="ENSDLAG00005004792.2"/>
</dbReference>
<reference evidence="13" key="2">
    <citation type="submission" date="2025-09" db="UniProtKB">
        <authorList>
            <consortium name="Ensembl"/>
        </authorList>
    </citation>
    <scope>IDENTIFICATION</scope>
</reference>
<keyword evidence="8 12" id="KW-0472">Membrane</keyword>
<organism evidence="13 14">
    <name type="scientific">Dicentrarchus labrax</name>
    <name type="common">European seabass</name>
    <name type="synonym">Morone labrax</name>
    <dbReference type="NCBI Taxonomy" id="13489"/>
    <lineage>
        <taxon>Eukaryota</taxon>
        <taxon>Metazoa</taxon>
        <taxon>Chordata</taxon>
        <taxon>Craniata</taxon>
        <taxon>Vertebrata</taxon>
        <taxon>Euteleostomi</taxon>
        <taxon>Actinopterygii</taxon>
        <taxon>Neopterygii</taxon>
        <taxon>Teleostei</taxon>
        <taxon>Neoteleostei</taxon>
        <taxon>Acanthomorphata</taxon>
        <taxon>Eupercaria</taxon>
        <taxon>Moronidae</taxon>
        <taxon>Dicentrarchus</taxon>
    </lineage>
</organism>
<dbReference type="GO" id="GO:0060271">
    <property type="term" value="P:cilium assembly"/>
    <property type="evidence" value="ECO:0007669"/>
    <property type="project" value="TreeGrafter"/>
</dbReference>
<evidence type="ECO:0000256" key="2">
    <source>
        <dbReference type="ARBA" id="ARBA00004141"/>
    </source>
</evidence>
<dbReference type="GO" id="GO:0060027">
    <property type="term" value="P:convergent extension involved in gastrulation"/>
    <property type="evidence" value="ECO:0007669"/>
    <property type="project" value="Ensembl"/>
</dbReference>
<feature type="transmembrane region" description="Helical" evidence="12">
    <location>
        <begin position="272"/>
        <end position="293"/>
    </location>
</feature>
<reference evidence="13" key="1">
    <citation type="submission" date="2025-08" db="UniProtKB">
        <authorList>
            <consortium name="Ensembl"/>
        </authorList>
    </citation>
    <scope>IDENTIFICATION</scope>
</reference>
<dbReference type="GeneID" id="127378670"/>
<evidence type="ECO:0000313" key="13">
    <source>
        <dbReference type="Ensembl" id="ENSDLAP00005009036.2"/>
    </source>
</evidence>
<evidence type="ECO:0000256" key="6">
    <source>
        <dbReference type="ARBA" id="ARBA00022989"/>
    </source>
</evidence>
<feature type="transmembrane region" description="Helical" evidence="12">
    <location>
        <begin position="230"/>
        <end position="252"/>
    </location>
</feature>
<keyword evidence="6 12" id="KW-1133">Transmembrane helix</keyword>
<proteinExistence type="inferred from homology"/>
<dbReference type="Pfam" id="PF15383">
    <property type="entry name" value="TMEM237"/>
    <property type="match status" value="1"/>
</dbReference>
<evidence type="ECO:0000256" key="11">
    <source>
        <dbReference type="SAM" id="MobiDB-lite"/>
    </source>
</evidence>
<dbReference type="RefSeq" id="XP_051283755.1">
    <property type="nucleotide sequence ID" value="XM_051427795.1"/>
</dbReference>
<dbReference type="OMA" id="WICVATR"/>
<evidence type="ECO:0000256" key="9">
    <source>
        <dbReference type="ARBA" id="ARBA00023273"/>
    </source>
</evidence>
<accession>A0A8C4DU57</accession>
<evidence type="ECO:0000256" key="1">
    <source>
        <dbReference type="ARBA" id="ARBA00004138"/>
    </source>
</evidence>
<dbReference type="InterPro" id="IPR029409">
    <property type="entry name" value="TMEM237"/>
</dbReference>
<dbReference type="Proteomes" id="UP000694389">
    <property type="component" value="Unassembled WGS sequence"/>
</dbReference>
<feature type="compositionally biased region" description="Polar residues" evidence="11">
    <location>
        <begin position="21"/>
        <end position="33"/>
    </location>
</feature>
<comment type="function">
    <text evidence="10">Component of the transition zone in primary cilia. Required for ciliogenesis.</text>
</comment>
<evidence type="ECO:0000256" key="4">
    <source>
        <dbReference type="ARBA" id="ARBA00022692"/>
    </source>
</evidence>
<keyword evidence="14" id="KW-1185">Reference proteome</keyword>
<protein>
    <submittedName>
        <fullName evidence="13">Transmembrane protein 237b</fullName>
    </submittedName>
</protein>
<comment type="similarity">
    <text evidence="3">Belongs to the TMEM237 family.</text>
</comment>
<dbReference type="GeneTree" id="ENSGT00390000005159"/>
<name>A0A8C4DU57_DICLA</name>
<dbReference type="PANTHER" id="PTHR28388">
    <property type="entry name" value="TRANSMEMBRANE PROTEIN 237"/>
    <property type="match status" value="1"/>
</dbReference>
<evidence type="ECO:0000256" key="12">
    <source>
        <dbReference type="SAM" id="Phobius"/>
    </source>
</evidence>
<evidence type="ECO:0000256" key="7">
    <source>
        <dbReference type="ARBA" id="ARBA00023069"/>
    </source>
</evidence>
<evidence type="ECO:0000313" key="14">
    <source>
        <dbReference type="Proteomes" id="UP000694389"/>
    </source>
</evidence>
<evidence type="ECO:0000256" key="10">
    <source>
        <dbReference type="ARBA" id="ARBA00025631"/>
    </source>
</evidence>
<evidence type="ECO:0000256" key="8">
    <source>
        <dbReference type="ARBA" id="ARBA00023136"/>
    </source>
</evidence>
<keyword evidence="9" id="KW-0966">Cell projection</keyword>
<evidence type="ECO:0000256" key="5">
    <source>
        <dbReference type="ARBA" id="ARBA00022794"/>
    </source>
</evidence>
<evidence type="ECO:0000256" key="3">
    <source>
        <dbReference type="ARBA" id="ARBA00008783"/>
    </source>
</evidence>
<sequence length="407" mass="45569">MDTGGSKKMRARELPPLPQRGQRSLPTVPSQDTAGEVPPAKQKKKRVRKETNGVDDVDDQGMEMGGLGSRRASEIGQQLTFEADALPQRRKKKKKTATIDLEDDQADLVNGDAAEQTTDGEEVVKKSKKKKKSRVVEAQLPDELDVEEDDIITDTPPPIPQHSLFSAPHGQSQPVGKLFVERNKRFQAAERSDWRKTSDQMDNMTDFQHIQPILTTRDISIRVHEGFRVFGLYCHGFLAGYAVWNVVVVYMLAGQHLTALSNLLEQYHSLAYPSQSLLYMLLAISTVAAFDRVNLAKGSMALREFITLDPVALASFLYFSALVLSLSQQMTSDRINLYPAFNTTLWPPGSEHQILHPWVTVNLVVALLVGLAWIFIASRPETDYTECYLMSMEIEPPKPEDKSEMTA</sequence>